<dbReference type="InterPro" id="IPR018389">
    <property type="entry name" value="DctP_fam"/>
</dbReference>
<dbReference type="GO" id="GO:0055085">
    <property type="term" value="P:transmembrane transport"/>
    <property type="evidence" value="ECO:0007669"/>
    <property type="project" value="InterPro"/>
</dbReference>
<dbReference type="Proteomes" id="UP000480246">
    <property type="component" value="Unassembled WGS sequence"/>
</dbReference>
<dbReference type="InterPro" id="IPR004682">
    <property type="entry name" value="TRAP_DctP"/>
</dbReference>
<feature type="chain" id="PRO_5039367622" evidence="2">
    <location>
        <begin position="19"/>
        <end position="340"/>
    </location>
</feature>
<organism evidence="3 4">
    <name type="scientific">Gracilibacillus oryzae</name>
    <dbReference type="NCBI Taxonomy" id="1672701"/>
    <lineage>
        <taxon>Bacteria</taxon>
        <taxon>Bacillati</taxon>
        <taxon>Bacillota</taxon>
        <taxon>Bacilli</taxon>
        <taxon>Bacillales</taxon>
        <taxon>Bacillaceae</taxon>
        <taxon>Gracilibacillus</taxon>
    </lineage>
</organism>
<dbReference type="NCBIfam" id="TIGR00787">
    <property type="entry name" value="dctP"/>
    <property type="match status" value="1"/>
</dbReference>
<keyword evidence="1 2" id="KW-0732">Signal</keyword>
<name>A0A7C8GSZ5_9BACI</name>
<dbReference type="GO" id="GO:0030288">
    <property type="term" value="C:outer membrane-bounded periplasmic space"/>
    <property type="evidence" value="ECO:0007669"/>
    <property type="project" value="InterPro"/>
</dbReference>
<evidence type="ECO:0000313" key="4">
    <source>
        <dbReference type="Proteomes" id="UP000480246"/>
    </source>
</evidence>
<dbReference type="Pfam" id="PF03480">
    <property type="entry name" value="DctP"/>
    <property type="match status" value="1"/>
</dbReference>
<dbReference type="GO" id="GO:0030246">
    <property type="term" value="F:carbohydrate binding"/>
    <property type="evidence" value="ECO:0007669"/>
    <property type="project" value="TreeGrafter"/>
</dbReference>
<dbReference type="PANTHER" id="PTHR33376:SF2">
    <property type="entry name" value="DICARBOXYLATE-BINDING PERIPLASMIC PROTEIN"/>
    <property type="match status" value="1"/>
</dbReference>
<dbReference type="Gene3D" id="3.40.190.170">
    <property type="entry name" value="Bacterial extracellular solute-binding protein, family 7"/>
    <property type="match status" value="1"/>
</dbReference>
<feature type="signal peptide" evidence="2">
    <location>
        <begin position="1"/>
        <end position="18"/>
    </location>
</feature>
<dbReference type="PIRSF" id="PIRSF006470">
    <property type="entry name" value="DctB"/>
    <property type="match status" value="1"/>
</dbReference>
<dbReference type="EMBL" id="WEID01000055">
    <property type="protein sequence ID" value="KAB8134517.1"/>
    <property type="molecule type" value="Genomic_DNA"/>
</dbReference>
<dbReference type="NCBIfam" id="NF037995">
    <property type="entry name" value="TRAP_S1"/>
    <property type="match status" value="1"/>
</dbReference>
<protein>
    <submittedName>
        <fullName evidence="3">TRAP transporter substrate-binding protein</fullName>
    </submittedName>
</protein>
<evidence type="ECO:0000256" key="2">
    <source>
        <dbReference type="SAM" id="SignalP"/>
    </source>
</evidence>
<dbReference type="PROSITE" id="PS51257">
    <property type="entry name" value="PROKAR_LIPOPROTEIN"/>
    <property type="match status" value="1"/>
</dbReference>
<sequence length="340" mass="37939">MKKYAISLLMSFLFVLLAACGSSDSTDAANSSQAGESNTHNLRLAHSLNKDHPVHLALVRFKEIVEERSNGQINIEIFSNGVLGDEREVLEQLQAGGVDITKVSAASLGNFASQYAVFSLPYVFTDEDHFFRSMESDAVQELFNSTADEGFLGLTWYDSGARSFYTKETPIMHPDDLQGLRIRVMSSQTQIEMMRELGGAPTPMAYGEIYTALQSGVIDGAESNPTALTNGKHGEVAPHFSFDEHTRIPDIAIISSKVWQDLSEEQRQIVKDAAKESTEYQKEIWASAVDEAMEEAKAMGVEFYHPDLEPFREAVQPLHEKYRKDKKIAELLDAFEQLEE</sequence>
<proteinExistence type="predicted"/>
<evidence type="ECO:0000256" key="1">
    <source>
        <dbReference type="ARBA" id="ARBA00022729"/>
    </source>
</evidence>
<dbReference type="RefSeq" id="WP_153403556.1">
    <property type="nucleotide sequence ID" value="NZ_ML762431.1"/>
</dbReference>
<gene>
    <name evidence="3" type="ORF">F9U64_11590</name>
</gene>
<accession>A0A7C8GSZ5</accession>
<dbReference type="InterPro" id="IPR038404">
    <property type="entry name" value="TRAP_DctP_sf"/>
</dbReference>
<keyword evidence="4" id="KW-1185">Reference proteome</keyword>
<comment type="caution">
    <text evidence="3">The sequence shown here is derived from an EMBL/GenBank/DDBJ whole genome shotgun (WGS) entry which is preliminary data.</text>
</comment>
<dbReference type="PANTHER" id="PTHR33376">
    <property type="match status" value="1"/>
</dbReference>
<evidence type="ECO:0000313" key="3">
    <source>
        <dbReference type="EMBL" id="KAB8134517.1"/>
    </source>
</evidence>
<dbReference type="CDD" id="cd13671">
    <property type="entry name" value="PBP2_TRAP_SBP_like_3"/>
    <property type="match status" value="1"/>
</dbReference>
<dbReference type="AlphaFoldDB" id="A0A7C8GSZ5"/>
<reference evidence="3 4" key="1">
    <citation type="submission" date="2019-10" db="EMBL/GenBank/DDBJ databases">
        <title>Gracilibacillus sp. nov. isolated from rice seeds.</title>
        <authorList>
            <person name="He S."/>
        </authorList>
    </citation>
    <scope>NUCLEOTIDE SEQUENCE [LARGE SCALE GENOMIC DNA]</scope>
    <source>
        <strain evidence="3 4">TD8</strain>
    </source>
</reference>
<dbReference type="OrthoDB" id="9776801at2"/>